<evidence type="ECO:0000313" key="12">
    <source>
        <dbReference type="Proteomes" id="UP000216052"/>
    </source>
</evidence>
<sequence>MEVIGSSLELFKKGGLVMYPLLLCSLLVVTIAVERYMVYRRAATDDKKLLHELMVSLDRYDWEGAKKACAGAGGVTGMMVARGLENIRFDACDLESAMTAAAAQSAAKLRNKLGYLDTIVTLSPLLGLLGTVIGMISSFSIMNIKAGQPQAITGGVGEALVATATGLCVAVMALIVHTYFSHWLDTIITGMEECSAVLIEAKRRSDRRETA</sequence>
<keyword evidence="3" id="KW-1003">Cell membrane</keyword>
<evidence type="ECO:0000256" key="2">
    <source>
        <dbReference type="ARBA" id="ARBA00022448"/>
    </source>
</evidence>
<evidence type="ECO:0000256" key="9">
    <source>
        <dbReference type="SAM" id="Phobius"/>
    </source>
</evidence>
<dbReference type="PANTHER" id="PTHR30625:SF15">
    <property type="entry name" value="BIOPOLYMER TRANSPORT PROTEIN EXBB"/>
    <property type="match status" value="1"/>
</dbReference>
<dbReference type="InterPro" id="IPR050790">
    <property type="entry name" value="ExbB/TolQ_transport"/>
</dbReference>
<dbReference type="Proteomes" id="UP000216052">
    <property type="component" value="Chromosome"/>
</dbReference>
<protein>
    <submittedName>
        <fullName evidence="11">Tol-Pal system protein TolQ</fullName>
    </submittedName>
</protein>
<accession>A0ABZ3IXQ2</accession>
<name>A0ABZ3IXQ2_SPOA4</name>
<feature type="transmembrane region" description="Helical" evidence="9">
    <location>
        <begin position="16"/>
        <end position="38"/>
    </location>
</feature>
<keyword evidence="4 9" id="KW-0812">Transmembrane</keyword>
<feature type="transmembrane region" description="Helical" evidence="9">
    <location>
        <begin position="115"/>
        <end position="139"/>
    </location>
</feature>
<evidence type="ECO:0000256" key="1">
    <source>
        <dbReference type="ARBA" id="ARBA00004651"/>
    </source>
</evidence>
<proteinExistence type="inferred from homology"/>
<comment type="similarity">
    <text evidence="8">Belongs to the exbB/tolQ family.</text>
</comment>
<dbReference type="Pfam" id="PF01618">
    <property type="entry name" value="MotA_ExbB"/>
    <property type="match status" value="1"/>
</dbReference>
<dbReference type="InterPro" id="IPR002898">
    <property type="entry name" value="MotA_ExbB_proton_chnl"/>
</dbReference>
<organism evidence="11 12">
    <name type="scientific">Sporomusa acidovorans (strain ATCC 49682 / DSM 3132 / Mol)</name>
    <dbReference type="NCBI Taxonomy" id="1123286"/>
    <lineage>
        <taxon>Bacteria</taxon>
        <taxon>Bacillati</taxon>
        <taxon>Bacillota</taxon>
        <taxon>Negativicutes</taxon>
        <taxon>Selenomonadales</taxon>
        <taxon>Sporomusaceae</taxon>
        <taxon>Sporomusa</taxon>
    </lineage>
</organism>
<feature type="domain" description="MotA/TolQ/ExbB proton channel" evidence="10">
    <location>
        <begin position="80"/>
        <end position="192"/>
    </location>
</feature>
<dbReference type="RefSeq" id="WP_093795107.1">
    <property type="nucleotide sequence ID" value="NZ_CP155571.1"/>
</dbReference>
<keyword evidence="6 9" id="KW-1133">Transmembrane helix</keyword>
<keyword evidence="12" id="KW-1185">Reference proteome</keyword>
<evidence type="ECO:0000259" key="10">
    <source>
        <dbReference type="Pfam" id="PF01618"/>
    </source>
</evidence>
<gene>
    <name evidence="11" type="primary">tolQ_1</name>
    <name evidence="11" type="ORF">SPACI_008540</name>
</gene>
<keyword evidence="7 9" id="KW-0472">Membrane</keyword>
<comment type="subcellular location">
    <subcellularLocation>
        <location evidence="1">Cell membrane</location>
        <topology evidence="1">Multi-pass membrane protein</topology>
    </subcellularLocation>
    <subcellularLocation>
        <location evidence="8">Membrane</location>
        <topology evidence="8">Multi-pass membrane protein</topology>
    </subcellularLocation>
</comment>
<keyword evidence="2 8" id="KW-0813">Transport</keyword>
<reference evidence="11" key="1">
    <citation type="submission" date="2024-05" db="EMBL/GenBank/DDBJ databases">
        <title>Isolation and characterization of Sporomusa carbonis sp. nov., a carboxydotrophic hydrogenogen in the genus of Sporomusa isolated from a charcoal burning pile.</title>
        <authorList>
            <person name="Boeer T."/>
            <person name="Rosenbaum F."/>
            <person name="Eysell L."/>
            <person name="Mueller V."/>
            <person name="Daniel R."/>
            <person name="Poehlein A."/>
        </authorList>
    </citation>
    <scope>NUCLEOTIDE SEQUENCE [LARGE SCALE GENOMIC DNA]</scope>
    <source>
        <strain evidence="11">DSM 3132</strain>
    </source>
</reference>
<evidence type="ECO:0000256" key="5">
    <source>
        <dbReference type="ARBA" id="ARBA00022927"/>
    </source>
</evidence>
<evidence type="ECO:0000256" key="6">
    <source>
        <dbReference type="ARBA" id="ARBA00022989"/>
    </source>
</evidence>
<dbReference type="EMBL" id="CP155571">
    <property type="protein sequence ID" value="XFO70854.1"/>
    <property type="molecule type" value="Genomic_DNA"/>
</dbReference>
<evidence type="ECO:0000256" key="7">
    <source>
        <dbReference type="ARBA" id="ARBA00023136"/>
    </source>
</evidence>
<dbReference type="PANTHER" id="PTHR30625">
    <property type="entry name" value="PROTEIN TOLQ"/>
    <property type="match status" value="1"/>
</dbReference>
<keyword evidence="5 8" id="KW-0653">Protein transport</keyword>
<feature type="transmembrane region" description="Helical" evidence="9">
    <location>
        <begin position="159"/>
        <end position="180"/>
    </location>
</feature>
<evidence type="ECO:0000256" key="4">
    <source>
        <dbReference type="ARBA" id="ARBA00022692"/>
    </source>
</evidence>
<evidence type="ECO:0000256" key="3">
    <source>
        <dbReference type="ARBA" id="ARBA00022475"/>
    </source>
</evidence>
<evidence type="ECO:0000313" key="11">
    <source>
        <dbReference type="EMBL" id="XFO70854.1"/>
    </source>
</evidence>
<evidence type="ECO:0000256" key="8">
    <source>
        <dbReference type="RuleBase" id="RU004057"/>
    </source>
</evidence>